<name>A0A1J4QF95_9GAMM</name>
<dbReference type="InterPro" id="IPR013762">
    <property type="entry name" value="Integrase-like_cat_sf"/>
</dbReference>
<dbReference type="GO" id="GO:0006310">
    <property type="term" value="P:DNA recombination"/>
    <property type="evidence" value="ECO:0007669"/>
    <property type="project" value="UniProtKB-KW"/>
</dbReference>
<feature type="domain" description="DUF6538" evidence="5">
    <location>
        <begin position="12"/>
        <end position="66"/>
    </location>
</feature>
<evidence type="ECO:0000256" key="1">
    <source>
        <dbReference type="ARBA" id="ARBA00008857"/>
    </source>
</evidence>
<evidence type="ECO:0000313" key="7">
    <source>
        <dbReference type="Proteomes" id="UP000243073"/>
    </source>
</evidence>
<proteinExistence type="inferred from homology"/>
<sequence length="583" mass="64772">MSVMATPWKHPKSGVFYFRRQVPADIRNGIGRSEWKVSLKTKELSVARPRFAAESARCEEAFAAAREQLAGRSRVIASDAPKLADRWASGVMDGWERQPESIADFLVVTDGDTLPASDVVDADSSKARLVTVEPFIRQSLKTHHLPLPDEAEPAHRALVESFFQRWLQLCQLAARRHRGDWSTPLHLQAAQAPLQAERQQKPEVTAPTLSEVFEAWADDKRLTDGDTRSTQKTVNDFSSTINRFIELFGDLAVSQITRVQCQEFRALLGRFPARGKGTRGLSARELIAKAEAENMPTVELTTVRKQLRALSAVLNFAVQRLDVIKEEPISASGMLKGIAKAAKRSATRTAEDKHYTRAELLTIFRSPVFTGQWKPPRADFGQALYWLPLLMLYTGARREELAQMLVSDVGQDEDTGIWYLSIQPGDDKTIKTGSSRRKVPLHADLLELGFLNYVRSLSVSGRLFPKLQPHPVNGYGHAIGKVWAKYLKVVVKLTTQASPSHGFRHSFKTLCREAGIETAVSDWITGHAPVNVGGSYGSNPLRRMAEELQRFPSIAAEAGLLNKPTVPVEVSPHSDHQIPAEAI</sequence>
<gene>
    <name evidence="6" type="ORF">BFR47_16000</name>
</gene>
<keyword evidence="2" id="KW-0229">DNA integration</keyword>
<dbReference type="Proteomes" id="UP000243073">
    <property type="component" value="Unassembled WGS sequence"/>
</dbReference>
<dbReference type="Gene3D" id="1.10.443.10">
    <property type="entry name" value="Intergrase catalytic core"/>
    <property type="match status" value="1"/>
</dbReference>
<dbReference type="RefSeq" id="WP_071473162.1">
    <property type="nucleotide sequence ID" value="NZ_MDKE01000031.1"/>
</dbReference>
<dbReference type="PANTHER" id="PTHR30349:SF41">
    <property type="entry name" value="INTEGRASE_RECOMBINASE PROTEIN MJ0367-RELATED"/>
    <property type="match status" value="1"/>
</dbReference>
<dbReference type="GO" id="GO:0015074">
    <property type="term" value="P:DNA integration"/>
    <property type="evidence" value="ECO:0007669"/>
    <property type="project" value="UniProtKB-KW"/>
</dbReference>
<organism evidence="6 7">
    <name type="scientific">Oceanisphaera psychrotolerans</name>
    <dbReference type="NCBI Taxonomy" id="1414654"/>
    <lineage>
        <taxon>Bacteria</taxon>
        <taxon>Pseudomonadati</taxon>
        <taxon>Pseudomonadota</taxon>
        <taxon>Gammaproteobacteria</taxon>
        <taxon>Aeromonadales</taxon>
        <taxon>Aeromonadaceae</taxon>
        <taxon>Oceanisphaera</taxon>
    </lineage>
</organism>
<dbReference type="Pfam" id="PF20172">
    <property type="entry name" value="DUF6538"/>
    <property type="match status" value="1"/>
</dbReference>
<evidence type="ECO:0000256" key="3">
    <source>
        <dbReference type="ARBA" id="ARBA00023125"/>
    </source>
</evidence>
<dbReference type="InterPro" id="IPR050090">
    <property type="entry name" value="Tyrosine_recombinase_XerCD"/>
</dbReference>
<dbReference type="STRING" id="1414654.BFR47_16000"/>
<accession>A0A1J4QF95</accession>
<keyword evidence="3" id="KW-0238">DNA-binding</keyword>
<dbReference type="InterPro" id="IPR011010">
    <property type="entry name" value="DNA_brk_join_enz"/>
</dbReference>
<comment type="similarity">
    <text evidence="1">Belongs to the 'phage' integrase family.</text>
</comment>
<keyword evidence="7" id="KW-1185">Reference proteome</keyword>
<dbReference type="Gene3D" id="1.10.150.130">
    <property type="match status" value="1"/>
</dbReference>
<evidence type="ECO:0000313" key="6">
    <source>
        <dbReference type="EMBL" id="OIN07919.1"/>
    </source>
</evidence>
<keyword evidence="4" id="KW-0233">DNA recombination</keyword>
<protein>
    <recommendedName>
        <fullName evidence="5">DUF6538 domain-containing protein</fullName>
    </recommendedName>
</protein>
<evidence type="ECO:0000256" key="2">
    <source>
        <dbReference type="ARBA" id="ARBA00022908"/>
    </source>
</evidence>
<dbReference type="InterPro" id="IPR046668">
    <property type="entry name" value="DUF6538"/>
</dbReference>
<evidence type="ECO:0000259" key="5">
    <source>
        <dbReference type="Pfam" id="PF20172"/>
    </source>
</evidence>
<reference evidence="6 7" key="1">
    <citation type="submission" date="2016-07" db="EMBL/GenBank/DDBJ databases">
        <title>Draft Genome Sequence of Oceanisphaera psychrotolerans, isolated from coastal sediment samples.</title>
        <authorList>
            <person name="Zhuo S."/>
            <person name="Ruan Z."/>
        </authorList>
    </citation>
    <scope>NUCLEOTIDE SEQUENCE [LARGE SCALE GENOMIC DNA]</scope>
    <source>
        <strain evidence="6 7">LAM-WHM-ZC</strain>
    </source>
</reference>
<dbReference type="EMBL" id="MDKE01000031">
    <property type="protein sequence ID" value="OIN07919.1"/>
    <property type="molecule type" value="Genomic_DNA"/>
</dbReference>
<comment type="caution">
    <text evidence="6">The sequence shown here is derived from an EMBL/GenBank/DDBJ whole genome shotgun (WGS) entry which is preliminary data.</text>
</comment>
<dbReference type="InterPro" id="IPR010998">
    <property type="entry name" value="Integrase_recombinase_N"/>
</dbReference>
<dbReference type="AlphaFoldDB" id="A0A1J4QF95"/>
<dbReference type="SUPFAM" id="SSF56349">
    <property type="entry name" value="DNA breaking-rejoining enzymes"/>
    <property type="match status" value="1"/>
</dbReference>
<dbReference type="CDD" id="cd01184">
    <property type="entry name" value="INT_C_like_1"/>
    <property type="match status" value="1"/>
</dbReference>
<dbReference type="OrthoDB" id="9784724at2"/>
<dbReference type="GO" id="GO:0003677">
    <property type="term" value="F:DNA binding"/>
    <property type="evidence" value="ECO:0007669"/>
    <property type="project" value="UniProtKB-KW"/>
</dbReference>
<evidence type="ECO:0000256" key="4">
    <source>
        <dbReference type="ARBA" id="ARBA00023172"/>
    </source>
</evidence>
<dbReference type="PANTHER" id="PTHR30349">
    <property type="entry name" value="PHAGE INTEGRASE-RELATED"/>
    <property type="match status" value="1"/>
</dbReference>